<dbReference type="Pfam" id="PF07883">
    <property type="entry name" value="Cupin_2"/>
    <property type="match status" value="1"/>
</dbReference>
<dbReference type="EMBL" id="JASZYV010000002">
    <property type="protein sequence ID" value="MDM0045029.1"/>
    <property type="molecule type" value="Genomic_DNA"/>
</dbReference>
<keyword evidence="4" id="KW-1185">Reference proteome</keyword>
<feature type="domain" description="Cupin type-2" evidence="2">
    <location>
        <begin position="172"/>
        <end position="238"/>
    </location>
</feature>
<evidence type="ECO:0000256" key="1">
    <source>
        <dbReference type="ARBA" id="ARBA00022723"/>
    </source>
</evidence>
<dbReference type="Gene3D" id="2.60.120.10">
    <property type="entry name" value="Jelly Rolls"/>
    <property type="match status" value="2"/>
</dbReference>
<dbReference type="Proteomes" id="UP001174908">
    <property type="component" value="Unassembled WGS sequence"/>
</dbReference>
<dbReference type="SUPFAM" id="SSF51182">
    <property type="entry name" value="RmlC-like cupins"/>
    <property type="match status" value="2"/>
</dbReference>
<comment type="caution">
    <text evidence="3">The sequence shown here is derived from an EMBL/GenBank/DDBJ whole genome shotgun (WGS) entry which is preliminary data.</text>
</comment>
<dbReference type="InterPro" id="IPR014710">
    <property type="entry name" value="RmlC-like_jellyroll"/>
</dbReference>
<dbReference type="InterPro" id="IPR013096">
    <property type="entry name" value="Cupin_2"/>
</dbReference>
<accession>A0ABT7NAR5</accession>
<dbReference type="PANTHER" id="PTHR35848">
    <property type="entry name" value="OXALATE-BINDING PROTEIN"/>
    <property type="match status" value="1"/>
</dbReference>
<proteinExistence type="predicted"/>
<organism evidence="3 4">
    <name type="scientific">Variovorax dokdonensis</name>
    <dbReference type="NCBI Taxonomy" id="344883"/>
    <lineage>
        <taxon>Bacteria</taxon>
        <taxon>Pseudomonadati</taxon>
        <taxon>Pseudomonadota</taxon>
        <taxon>Betaproteobacteria</taxon>
        <taxon>Burkholderiales</taxon>
        <taxon>Comamonadaceae</taxon>
        <taxon>Variovorax</taxon>
    </lineage>
</organism>
<dbReference type="RefSeq" id="WP_286660135.1">
    <property type="nucleotide sequence ID" value="NZ_JASZYV010000002.1"/>
</dbReference>
<evidence type="ECO:0000259" key="2">
    <source>
        <dbReference type="Pfam" id="PF07883"/>
    </source>
</evidence>
<evidence type="ECO:0000313" key="4">
    <source>
        <dbReference type="Proteomes" id="UP001174908"/>
    </source>
</evidence>
<dbReference type="InterPro" id="IPR051610">
    <property type="entry name" value="GPI/OXD"/>
</dbReference>
<keyword evidence="1" id="KW-0479">Metal-binding</keyword>
<sequence length="286" mass="31099">MAIENLVCVEGEIEVTYGPELAEKLTLGLWDMVSIPQDVRHQVRNPGEAASRLVSILSISPEGSFDAVFDHAVASNVSAQANEKLRVSFDSSKGSPVDAATIAGRVTRFATLVPYKKDLNRTSGLPPEATMRLSAGSVFPLIVPEGHIGRSRTAPMYGNQGLYISIAECTAGDDGPPPHAHSDTQESFYVLDGSFEICTGFDNESMVPARPNDLFAVPNKVMRTFRNTSGKPARLLVIIQGPDRMQDTVSFSRSIGEEFKTRFGEDIIAKYADIRMTFDAEERLGA</sequence>
<reference evidence="3" key="1">
    <citation type="submission" date="2023-06" db="EMBL/GenBank/DDBJ databases">
        <authorList>
            <person name="Jiang Y."/>
            <person name="Liu Q."/>
        </authorList>
    </citation>
    <scope>NUCLEOTIDE SEQUENCE</scope>
    <source>
        <strain evidence="3">CGMCC 1.12089</strain>
    </source>
</reference>
<protein>
    <submittedName>
        <fullName evidence="3">Cupin domain-containing protein</fullName>
    </submittedName>
</protein>
<dbReference type="InterPro" id="IPR011051">
    <property type="entry name" value="RmlC_Cupin_sf"/>
</dbReference>
<name>A0ABT7NAR5_9BURK</name>
<evidence type="ECO:0000313" key="3">
    <source>
        <dbReference type="EMBL" id="MDM0045029.1"/>
    </source>
</evidence>
<gene>
    <name evidence="3" type="ORF">QTH91_11100</name>
</gene>